<protein>
    <recommendedName>
        <fullName evidence="1">CO-methylating acetyl-CoA synthase</fullName>
        <ecNumber evidence="1">2.3.1.169</ecNumber>
    </recommendedName>
</protein>
<feature type="domain" description="CO dehydrogenase/acetyl-CoA synthase complex beta subunit C-terminal" evidence="9">
    <location>
        <begin position="495"/>
        <end position="743"/>
    </location>
</feature>
<dbReference type="GO" id="GO:0051536">
    <property type="term" value="F:iron-sulfur cluster binding"/>
    <property type="evidence" value="ECO:0007669"/>
    <property type="project" value="UniProtKB-KW"/>
</dbReference>
<dbReference type="NCBIfam" id="NF007078">
    <property type="entry name" value="PRK09529.1"/>
    <property type="match status" value="1"/>
</dbReference>
<accession>M1Q0T9</accession>
<evidence type="ECO:0000256" key="4">
    <source>
        <dbReference type="ARBA" id="ARBA00022723"/>
    </source>
</evidence>
<dbReference type="Gene3D" id="3.40.50.2030">
    <property type="match status" value="1"/>
</dbReference>
<evidence type="ECO:0000256" key="7">
    <source>
        <dbReference type="SAM" id="Coils"/>
    </source>
</evidence>
<keyword evidence="5" id="KW-0408">Iron</keyword>
<reference evidence="10" key="1">
    <citation type="journal article" date="2013" name="Syst. Appl. Microbiol.">
        <title>New insights into the archaeal diversity of a hypersaline microbial mat obtained by a metagenomic approach.</title>
        <authorList>
            <person name="Lopez-Lopez A."/>
            <person name="Richter M."/>
            <person name="Pena A."/>
            <person name="Tamames J."/>
            <person name="Rossello-Mora R."/>
        </authorList>
    </citation>
    <scope>NUCLEOTIDE SEQUENCE</scope>
</reference>
<dbReference type="Gene3D" id="3.40.970.20">
    <property type="entry name" value="Carbon monoxide dehydrogenase alpha subunit. Chain D, domain 4"/>
    <property type="match status" value="1"/>
</dbReference>
<evidence type="ECO:0000256" key="3">
    <source>
        <dbReference type="ARBA" id="ARBA00022679"/>
    </source>
</evidence>
<name>M1Q0T9_9ZZZZ</name>
<dbReference type="Pfam" id="PF03598">
    <property type="entry name" value="CdhC"/>
    <property type="match status" value="1"/>
</dbReference>
<evidence type="ECO:0000256" key="5">
    <source>
        <dbReference type="ARBA" id="ARBA00023004"/>
    </source>
</evidence>
<dbReference type="EC" id="2.3.1.169" evidence="1"/>
<dbReference type="Gene3D" id="3.40.1470.10">
    <property type="entry name" value="Bifunctional carbon monoxide dehydrogenase/acetyl-coa synthase(codh/acs), Chain M, domain 5"/>
    <property type="match status" value="1"/>
</dbReference>
<dbReference type="GO" id="GO:0043884">
    <property type="term" value="F:CO-methylating acetyl-CoA synthase activity"/>
    <property type="evidence" value="ECO:0007669"/>
    <property type="project" value="UniProtKB-EC"/>
</dbReference>
<gene>
    <name evidence="10" type="ORF">FLSS-2_0013</name>
</gene>
<dbReference type="GO" id="GO:0043885">
    <property type="term" value="F:anaerobic carbon-monoxide dehydrogenase activity"/>
    <property type="evidence" value="ECO:0007669"/>
    <property type="project" value="InterPro"/>
</dbReference>
<dbReference type="Pfam" id="PF18537">
    <property type="entry name" value="CODH_A_N"/>
    <property type="match status" value="1"/>
</dbReference>
<dbReference type="NCBIfam" id="NF003379">
    <property type="entry name" value="PRK04456.1"/>
    <property type="match status" value="1"/>
</dbReference>
<dbReference type="InterPro" id="IPR016099">
    <property type="entry name" value="Prismane-like_a/b-sand"/>
</dbReference>
<dbReference type="NCBIfam" id="NF040764">
    <property type="entry name" value="CODH_ACS_al_bet"/>
    <property type="match status" value="1"/>
</dbReference>
<organism evidence="10">
    <name type="scientific">uncultured organism</name>
    <dbReference type="NCBI Taxonomy" id="155900"/>
    <lineage>
        <taxon>unclassified sequences</taxon>
        <taxon>environmental samples</taxon>
    </lineage>
</organism>
<proteinExistence type="predicted"/>
<dbReference type="Pfam" id="PF19436">
    <property type="entry name" value="ACS_CODH_B_C"/>
    <property type="match status" value="1"/>
</dbReference>
<dbReference type="AlphaFoldDB" id="M1Q0T9"/>
<sequence length="753" mass="83421">MSKIVASAAIRGARKYVSEAEEMLDSAREENGTEKEVGFPDTNYYLPLIYSLTGEEVTTIEDIEGTMDRVRELLPEPIEDSNWTPYLGKALDAGIATLMSQEIIEALKLLRGNEPEDPWLGFTEDPTLRQQGIKLVDGRMPGFAAVVGAAPSNEAAVKLVDELRGKNILVFMASSSNGRSMAEQLAEEGVEMGWDSFLVPYGKSTSAAVHALNFACRAALTFGGKDPGGLEEAKDILLYNKEKVNAFVLALGADDEADEDQLLTDEKYATAAGALSFGFPTLSNVDIPEIAPSGMTEYEHVVSSVPQDRLVNKAIEVRNIDVGEMEVDIPVPYGAGFEGESVRREDMYVEFGSDASDAFELLRNRPMDEVEDEKVEVIGPTLDGDFEVGEALPLGIKVEVAGREFKEDFETIVERRFHEFIGWARGVFHMGQRAIPWIRISKDSYEKGFRIKHIAEILIKQIKNEFSSVIDKVQVTLITDEEEIEEPLEKAREIYHQRDERIKGTKDDDVDKFYSCTLCQSFAPDHVCIVTPERLGLCGAYTWLDAKAGYEMDPNGPNQPVEKGEVIDKTYGQWEGVNEYLEDETDGNLPRFSAYSMMVDPMTSCGCFECIVANLPQANGVIIVSREYQGTTPVGMTFSTMAGQVGGGIQTPGFIGIGKVYITSDKFISADVPDGHAGLERVVWMPSVLKEEISGRLRDKLDEVGKPELYDKIATEEDGTEAEEITEFVQKVDHPTLEFPPMMEMEEYNDTNL</sequence>
<dbReference type="PANTHER" id="PTHR42281:SF1">
    <property type="entry name" value="ACETYL-COA DECARBONYLASE_SYNTHASE COMPLEX SUBUNIT BETA 1"/>
    <property type="match status" value="1"/>
</dbReference>
<evidence type="ECO:0000256" key="6">
    <source>
        <dbReference type="ARBA" id="ARBA00023014"/>
    </source>
</evidence>
<keyword evidence="4" id="KW-0479">Metal-binding</keyword>
<dbReference type="NCBIfam" id="TIGR00316">
    <property type="entry name" value="cdhC"/>
    <property type="match status" value="1"/>
</dbReference>
<dbReference type="GO" id="GO:0006084">
    <property type="term" value="P:acetyl-CoA metabolic process"/>
    <property type="evidence" value="ECO:0007669"/>
    <property type="project" value="InterPro"/>
</dbReference>
<dbReference type="PANTHER" id="PTHR42281">
    <property type="match status" value="1"/>
</dbReference>
<dbReference type="InterPro" id="IPR038571">
    <property type="entry name" value="CO_DH/Ac-CoA_synth_bsu_3_sf"/>
</dbReference>
<dbReference type="SUPFAM" id="SSF56821">
    <property type="entry name" value="Prismane protein-like"/>
    <property type="match status" value="1"/>
</dbReference>
<evidence type="ECO:0000313" key="10">
    <source>
        <dbReference type="EMBL" id="AGF92852.1"/>
    </source>
</evidence>
<keyword evidence="7" id="KW-0175">Coiled coil</keyword>
<evidence type="ECO:0000259" key="9">
    <source>
        <dbReference type="Pfam" id="PF19436"/>
    </source>
</evidence>
<evidence type="ECO:0000256" key="2">
    <source>
        <dbReference type="ARBA" id="ARBA00022596"/>
    </source>
</evidence>
<dbReference type="Gene3D" id="1.10.8.190">
    <property type="entry name" value="Carbon monoxide dehydrogenase alpha subunit. Chain M, domain 1"/>
    <property type="match status" value="1"/>
</dbReference>
<dbReference type="Gene3D" id="3.30.1650.10">
    <property type="entry name" value="Bifunctional carbon monoxide dehydrogenase/acetyl-coa synthase(codh/acs), Chain M, domain 3"/>
    <property type="match status" value="1"/>
</dbReference>
<dbReference type="GO" id="GO:0046872">
    <property type="term" value="F:metal ion binding"/>
    <property type="evidence" value="ECO:0007669"/>
    <property type="project" value="UniProtKB-KW"/>
</dbReference>
<keyword evidence="6" id="KW-0411">Iron-sulfur</keyword>
<evidence type="ECO:0000256" key="1">
    <source>
        <dbReference type="ARBA" id="ARBA00012244"/>
    </source>
</evidence>
<feature type="domain" description="Carbon monoxide dehydrogenase subunit alpha ,N-terminal" evidence="8">
    <location>
        <begin position="21"/>
        <end position="108"/>
    </location>
</feature>
<keyword evidence="2" id="KW-0533">Nickel</keyword>
<feature type="coiled-coil region" evidence="7">
    <location>
        <begin position="10"/>
        <end position="37"/>
    </location>
</feature>
<dbReference type="InterPro" id="IPR011254">
    <property type="entry name" value="Prismane-like_sf"/>
</dbReference>
<dbReference type="InterPro" id="IPR045822">
    <property type="entry name" value="ACS_CODH_B_C"/>
</dbReference>
<dbReference type="EMBL" id="JX684074">
    <property type="protein sequence ID" value="AGF92852.1"/>
    <property type="molecule type" value="Genomic_DNA"/>
</dbReference>
<dbReference type="InterPro" id="IPR004461">
    <property type="entry name" value="CO_DH/Ac-CoA_synth_bsu"/>
</dbReference>
<dbReference type="InterPro" id="IPR041350">
    <property type="entry name" value="CODH_A_N"/>
</dbReference>
<evidence type="ECO:0000259" key="8">
    <source>
        <dbReference type="Pfam" id="PF18537"/>
    </source>
</evidence>
<keyword evidence="3" id="KW-0808">Transferase</keyword>